<keyword evidence="10" id="KW-1185">Reference proteome</keyword>
<organism evidence="9 10">
    <name type="scientific">Vibrio marinisediminis</name>
    <dbReference type="NCBI Taxonomy" id="2758441"/>
    <lineage>
        <taxon>Bacteria</taxon>
        <taxon>Pseudomonadati</taxon>
        <taxon>Pseudomonadota</taxon>
        <taxon>Gammaproteobacteria</taxon>
        <taxon>Vibrionales</taxon>
        <taxon>Vibrionaceae</taxon>
        <taxon>Vibrio</taxon>
    </lineage>
</organism>
<dbReference type="GO" id="GO:0005829">
    <property type="term" value="C:cytosol"/>
    <property type="evidence" value="ECO:0007669"/>
    <property type="project" value="TreeGrafter"/>
</dbReference>
<evidence type="ECO:0000256" key="3">
    <source>
        <dbReference type="ARBA" id="ARBA00007275"/>
    </source>
</evidence>
<sequence>MPVTDKTVIHTWKRISLVEEQVELPNGKTVTHTTIAHPGAAVILPIDENGHVVLINQYRPSLKKWLLELPAGTLENDEPIEVCAARELEEETGFSASEIFPLGQVTPLAGFCDEIQYLFVAKNLSKTSRYQCDDDEVIEVLHISLAEVEQMIINGSISDAKSIACLSKAKLCGFI</sequence>
<evidence type="ECO:0000313" key="10">
    <source>
        <dbReference type="Proteomes" id="UP000571701"/>
    </source>
</evidence>
<name>A0A7W2IS57_9VIBR</name>
<dbReference type="InterPro" id="IPR020084">
    <property type="entry name" value="NUDIX_hydrolase_CS"/>
</dbReference>
<keyword evidence="5 9" id="KW-0378">Hydrolase</keyword>
<gene>
    <name evidence="9" type="ORF">H2O73_00275</name>
</gene>
<dbReference type="SUPFAM" id="SSF55811">
    <property type="entry name" value="Nudix"/>
    <property type="match status" value="1"/>
</dbReference>
<comment type="catalytic activity">
    <reaction evidence="1">
        <text>GDP-alpha-D-mannose + H2O = alpha-D-mannose 1-phosphate + GMP + 2 H(+)</text>
        <dbReference type="Rhea" id="RHEA:27978"/>
        <dbReference type="ChEBI" id="CHEBI:15377"/>
        <dbReference type="ChEBI" id="CHEBI:15378"/>
        <dbReference type="ChEBI" id="CHEBI:57527"/>
        <dbReference type="ChEBI" id="CHEBI:58115"/>
        <dbReference type="ChEBI" id="CHEBI:58409"/>
    </reaction>
</comment>
<dbReference type="GO" id="GO:0006753">
    <property type="term" value="P:nucleoside phosphate metabolic process"/>
    <property type="evidence" value="ECO:0007669"/>
    <property type="project" value="TreeGrafter"/>
</dbReference>
<reference evidence="9 10" key="1">
    <citation type="submission" date="2020-07" db="EMBL/GenBank/DDBJ databases">
        <title>Vibrio marinisediminis sp. nov., isolated from marine sediment.</title>
        <authorList>
            <person name="Ji X."/>
        </authorList>
    </citation>
    <scope>NUCLEOTIDE SEQUENCE [LARGE SCALE GENOMIC DNA]</scope>
    <source>
        <strain evidence="9 10">404</strain>
    </source>
</reference>
<dbReference type="GO" id="GO:0019693">
    <property type="term" value="P:ribose phosphate metabolic process"/>
    <property type="evidence" value="ECO:0007669"/>
    <property type="project" value="TreeGrafter"/>
</dbReference>
<dbReference type="PANTHER" id="PTHR11839:SF18">
    <property type="entry name" value="NUDIX HYDROLASE DOMAIN-CONTAINING PROTEIN"/>
    <property type="match status" value="1"/>
</dbReference>
<evidence type="ECO:0000259" key="8">
    <source>
        <dbReference type="PROSITE" id="PS51462"/>
    </source>
</evidence>
<evidence type="ECO:0000313" key="9">
    <source>
        <dbReference type="EMBL" id="MBA5760763.1"/>
    </source>
</evidence>
<dbReference type="EMBL" id="JACFYF010000001">
    <property type="protein sequence ID" value="MBA5760763.1"/>
    <property type="molecule type" value="Genomic_DNA"/>
</dbReference>
<dbReference type="InterPro" id="IPR015797">
    <property type="entry name" value="NUDIX_hydrolase-like_dom_sf"/>
</dbReference>
<dbReference type="CDD" id="cd03424">
    <property type="entry name" value="NUDIX_ADPRase_Nudt5_UGPPase_Nudt14"/>
    <property type="match status" value="1"/>
</dbReference>
<accession>A0A7W2IS57</accession>
<dbReference type="Proteomes" id="UP000571701">
    <property type="component" value="Unassembled WGS sequence"/>
</dbReference>
<evidence type="ECO:0000256" key="7">
    <source>
        <dbReference type="ARBA" id="ARBA00032272"/>
    </source>
</evidence>
<dbReference type="PANTHER" id="PTHR11839">
    <property type="entry name" value="UDP/ADP-SUGAR PYROPHOSPHATASE"/>
    <property type="match status" value="1"/>
</dbReference>
<dbReference type="RefSeq" id="WP_182106870.1">
    <property type="nucleotide sequence ID" value="NZ_JACFYF010000001.1"/>
</dbReference>
<evidence type="ECO:0000256" key="1">
    <source>
        <dbReference type="ARBA" id="ARBA00000847"/>
    </source>
</evidence>
<dbReference type="InterPro" id="IPR000086">
    <property type="entry name" value="NUDIX_hydrolase_dom"/>
</dbReference>
<dbReference type="AlphaFoldDB" id="A0A7W2IS57"/>
<dbReference type="PROSITE" id="PS00893">
    <property type="entry name" value="NUDIX_BOX"/>
    <property type="match status" value="1"/>
</dbReference>
<comment type="similarity">
    <text evidence="3">Belongs to the Nudix hydrolase family. NudK subfamily.</text>
</comment>
<protein>
    <recommendedName>
        <fullName evidence="4">GDP-mannose pyrophosphatase</fullName>
    </recommendedName>
    <alternativeName>
        <fullName evidence="6">GDP-mannose hydrolase</fullName>
    </alternativeName>
    <alternativeName>
        <fullName evidence="7">GDPMK</fullName>
    </alternativeName>
</protein>
<feature type="domain" description="Nudix hydrolase" evidence="8">
    <location>
        <begin position="35"/>
        <end position="165"/>
    </location>
</feature>
<comment type="caution">
    <text evidence="9">The sequence shown here is derived from an EMBL/GenBank/DDBJ whole genome shotgun (WGS) entry which is preliminary data.</text>
</comment>
<dbReference type="Pfam" id="PF00293">
    <property type="entry name" value="NUDIX"/>
    <property type="match status" value="1"/>
</dbReference>
<evidence type="ECO:0000256" key="6">
    <source>
        <dbReference type="ARBA" id="ARBA00032162"/>
    </source>
</evidence>
<evidence type="ECO:0000256" key="2">
    <source>
        <dbReference type="ARBA" id="ARBA00001946"/>
    </source>
</evidence>
<evidence type="ECO:0000256" key="4">
    <source>
        <dbReference type="ARBA" id="ARBA00016377"/>
    </source>
</evidence>
<dbReference type="GO" id="GO:0016787">
    <property type="term" value="F:hydrolase activity"/>
    <property type="evidence" value="ECO:0007669"/>
    <property type="project" value="UniProtKB-KW"/>
</dbReference>
<dbReference type="PROSITE" id="PS51462">
    <property type="entry name" value="NUDIX"/>
    <property type="match status" value="1"/>
</dbReference>
<proteinExistence type="inferred from homology"/>
<comment type="cofactor">
    <cofactor evidence="2">
        <name>Mg(2+)</name>
        <dbReference type="ChEBI" id="CHEBI:18420"/>
    </cofactor>
</comment>
<evidence type="ECO:0000256" key="5">
    <source>
        <dbReference type="ARBA" id="ARBA00022801"/>
    </source>
</evidence>
<dbReference type="Gene3D" id="3.90.79.10">
    <property type="entry name" value="Nucleoside Triphosphate Pyrophosphohydrolase"/>
    <property type="match status" value="1"/>
</dbReference>